<keyword evidence="4" id="KW-0732">Signal</keyword>
<dbReference type="Proteomes" id="UP000642920">
    <property type="component" value="Unassembled WGS sequence"/>
</dbReference>
<sequence>MKHLYTFLLLLFVLSSNAQAPSGYYDGANGLNGEELKLALHKIIRGHKVFTYGDFRDEILPTLDEDPDNSDNIILFYKNASIPKANFASNNQQDFWNREHTWPKSHGFPDESDTAYTDVHNLRPSDASVNTSKSNKDFNDVENISENAEGEAPDTYTNSDFWDPRDEIKGDVARILFYMATRYESDFLDLELVDRISGSNDPELGVLYTLIKWHEQDPVDQYEIDRHEGAYGYQENRNPFIDHPEWVSEIWGSTTAPTLIIDQRNFNPDFGYIPLGESLVQTYTINAYNLESDISVSVASPFFVSTDGNSFSSEITLSDDGSEAQTYTVYLKYEPANSDESIVLDVTHTTTGDTENFEVQGNEGEKPILTIQEARQKSLDDVVTVAGVVIDAGNNSDDNRVIYDGTAGIMVRSFDTGNESANYTLGDSILVTGGLGSYNELLQIEKSPITIELLKSNATLPEPQEITIAEVGESYESELVTIKNVTFNASGATFQGSGGAGNFDINDGTGTMIFRIGSDEHPLVGSTVPSGTYNITGFIGQFQSDYQISVRDANDLVLADETQDVELTTINAARNKSLGSLVKVSGVVIDNGNNNAINRVIYDGTAGIVVRGTDLDNESANLNQGDSVVVTGGLSEYNGWMEIEESPVLIEVIRTDASLPNPKIVTIDEVGESLESQLITIEGVQFVESGDFTSTGFSGDFTISDGTNELKIRIGSAQHPLVDQSIPGVKLNITGFVGQDNDYYHISPRTEEDIELLEDEPLAISGYQLSKNVIYPNPSKNTIYINIDGESSKSIDKMLIYSVDGQLQKHILNINAHESVDISSLEAGLYTVILTSDDQNFVYKLVKK</sequence>
<dbReference type="InterPro" id="IPR026444">
    <property type="entry name" value="Secre_tail"/>
</dbReference>
<dbReference type="InterPro" id="IPR007346">
    <property type="entry name" value="Endonuclease-I"/>
</dbReference>
<dbReference type="Pfam" id="PF18962">
    <property type="entry name" value="Por_Secre_tail"/>
    <property type="match status" value="1"/>
</dbReference>
<dbReference type="Pfam" id="PF04231">
    <property type="entry name" value="Endonuclease_1"/>
    <property type="match status" value="1"/>
</dbReference>
<reference evidence="7" key="1">
    <citation type="submission" date="2021-01" db="EMBL/GenBank/DDBJ databases">
        <title>Marivirga sp. nov., isolated from intertidal surface sediments.</title>
        <authorList>
            <person name="Zhang M."/>
        </authorList>
    </citation>
    <scope>NUCLEOTIDE SEQUENCE</scope>
    <source>
        <strain evidence="7">SM1354</strain>
    </source>
</reference>
<feature type="chain" id="PRO_5036944801" evidence="4">
    <location>
        <begin position="21"/>
        <end position="848"/>
    </location>
</feature>
<dbReference type="InterPro" id="IPR044925">
    <property type="entry name" value="His-Me_finger_sf"/>
</dbReference>
<dbReference type="AlphaFoldDB" id="A0A937DG71"/>
<evidence type="ECO:0000259" key="5">
    <source>
        <dbReference type="Pfam" id="PF18942"/>
    </source>
</evidence>
<dbReference type="EMBL" id="JAERQG010000004">
    <property type="protein sequence ID" value="MBL0766877.1"/>
    <property type="molecule type" value="Genomic_DNA"/>
</dbReference>
<feature type="domain" description="DUF5689" evidence="5">
    <location>
        <begin position="374"/>
        <end position="555"/>
    </location>
</feature>
<feature type="domain" description="Secretion system C-terminal sorting" evidence="6">
    <location>
        <begin position="774"/>
        <end position="846"/>
    </location>
</feature>
<dbReference type="PANTHER" id="PTHR33607:SF2">
    <property type="entry name" value="ENDONUCLEASE-1"/>
    <property type="match status" value="1"/>
</dbReference>
<evidence type="ECO:0000313" key="8">
    <source>
        <dbReference type="Proteomes" id="UP000642920"/>
    </source>
</evidence>
<evidence type="ECO:0000256" key="2">
    <source>
        <dbReference type="ARBA" id="ARBA00022722"/>
    </source>
</evidence>
<dbReference type="InterPro" id="IPR043744">
    <property type="entry name" value="DUF5689"/>
</dbReference>
<keyword evidence="2" id="KW-0540">Nuclease</keyword>
<dbReference type="GO" id="GO:0004519">
    <property type="term" value="F:endonuclease activity"/>
    <property type="evidence" value="ECO:0007669"/>
    <property type="project" value="UniProtKB-KW"/>
</dbReference>
<evidence type="ECO:0000256" key="3">
    <source>
        <dbReference type="ARBA" id="ARBA00022801"/>
    </source>
</evidence>
<evidence type="ECO:0000313" key="7">
    <source>
        <dbReference type="EMBL" id="MBL0766877.1"/>
    </source>
</evidence>
<keyword evidence="8" id="KW-1185">Reference proteome</keyword>
<dbReference type="RefSeq" id="WP_201923888.1">
    <property type="nucleotide sequence ID" value="NZ_JAERQG010000004.1"/>
</dbReference>
<name>A0A937DG71_9BACT</name>
<protein>
    <submittedName>
        <fullName evidence="7">Endonuclease</fullName>
    </submittedName>
</protein>
<evidence type="ECO:0000256" key="4">
    <source>
        <dbReference type="SAM" id="SignalP"/>
    </source>
</evidence>
<proteinExistence type="inferred from homology"/>
<dbReference type="PANTHER" id="PTHR33607">
    <property type="entry name" value="ENDONUCLEASE-1"/>
    <property type="match status" value="1"/>
</dbReference>
<dbReference type="Pfam" id="PF18942">
    <property type="entry name" value="DUF5689"/>
    <property type="match status" value="2"/>
</dbReference>
<dbReference type="NCBIfam" id="TIGR04183">
    <property type="entry name" value="Por_Secre_tail"/>
    <property type="match status" value="1"/>
</dbReference>
<comment type="similarity">
    <text evidence="1">Belongs to the EndA/NucM nuclease family.</text>
</comment>
<dbReference type="SUPFAM" id="SSF54060">
    <property type="entry name" value="His-Me finger endonucleases"/>
    <property type="match status" value="1"/>
</dbReference>
<keyword evidence="7" id="KW-0255">Endonuclease</keyword>
<keyword evidence="3" id="KW-0378">Hydrolase</keyword>
<feature type="domain" description="DUF5689" evidence="5">
    <location>
        <begin position="574"/>
        <end position="754"/>
    </location>
</feature>
<comment type="caution">
    <text evidence="7">The sequence shown here is derived from an EMBL/GenBank/DDBJ whole genome shotgun (WGS) entry which is preliminary data.</text>
</comment>
<gene>
    <name evidence="7" type="ORF">JKP34_16530</name>
</gene>
<accession>A0A937DG71</accession>
<evidence type="ECO:0000256" key="1">
    <source>
        <dbReference type="ARBA" id="ARBA00006429"/>
    </source>
</evidence>
<feature type="signal peptide" evidence="4">
    <location>
        <begin position="1"/>
        <end position="20"/>
    </location>
</feature>
<evidence type="ECO:0000259" key="6">
    <source>
        <dbReference type="Pfam" id="PF18962"/>
    </source>
</evidence>
<dbReference type="GO" id="GO:0016787">
    <property type="term" value="F:hydrolase activity"/>
    <property type="evidence" value="ECO:0007669"/>
    <property type="project" value="UniProtKB-KW"/>
</dbReference>
<organism evidence="7 8">
    <name type="scientific">Marivirga atlantica</name>
    <dbReference type="NCBI Taxonomy" id="1548457"/>
    <lineage>
        <taxon>Bacteria</taxon>
        <taxon>Pseudomonadati</taxon>
        <taxon>Bacteroidota</taxon>
        <taxon>Cytophagia</taxon>
        <taxon>Cytophagales</taxon>
        <taxon>Marivirgaceae</taxon>
        <taxon>Marivirga</taxon>
    </lineage>
</organism>